<reference evidence="1 2" key="1">
    <citation type="submission" date="2021-01" db="EMBL/GenBank/DDBJ databases">
        <title>WGS of actinomycetes isolated from Thailand.</title>
        <authorList>
            <person name="Thawai C."/>
        </authorList>
    </citation>
    <scope>NUCLEOTIDE SEQUENCE [LARGE SCALE GENOMIC DNA]</scope>
    <source>
        <strain evidence="1 2">CH5-8</strain>
    </source>
</reference>
<protein>
    <submittedName>
        <fullName evidence="1">Uncharacterized protein</fullName>
    </submittedName>
</protein>
<accession>A0ABS1P4T1</accession>
<dbReference type="RefSeq" id="WP_201821150.1">
    <property type="nucleotide sequence ID" value="NZ_JAERRH010000008.1"/>
</dbReference>
<name>A0ABS1P4T1_9ACTN</name>
<sequence>MDRTTTAEPDLTELGPLVRIITDALHETPLTLGTPAGCADLAATIAVRVAVYIGREVLPPVSISPTAAYLATPCDACSHTLNWHRNDVGCTVPRCVCGRFHSPTSEARP</sequence>
<keyword evidence="2" id="KW-1185">Reference proteome</keyword>
<evidence type="ECO:0000313" key="1">
    <source>
        <dbReference type="EMBL" id="MBL1107374.1"/>
    </source>
</evidence>
<evidence type="ECO:0000313" key="2">
    <source>
        <dbReference type="Proteomes" id="UP000621386"/>
    </source>
</evidence>
<organism evidence="1 2">
    <name type="scientific">Streptomyces musisoli</name>
    <dbReference type="NCBI Taxonomy" id="2802280"/>
    <lineage>
        <taxon>Bacteria</taxon>
        <taxon>Bacillati</taxon>
        <taxon>Actinomycetota</taxon>
        <taxon>Actinomycetes</taxon>
        <taxon>Kitasatosporales</taxon>
        <taxon>Streptomycetaceae</taxon>
        <taxon>Streptomyces</taxon>
    </lineage>
</organism>
<proteinExistence type="predicted"/>
<dbReference type="Proteomes" id="UP000621386">
    <property type="component" value="Unassembled WGS sequence"/>
</dbReference>
<comment type="caution">
    <text evidence="1">The sequence shown here is derived from an EMBL/GenBank/DDBJ whole genome shotgun (WGS) entry which is preliminary data.</text>
</comment>
<dbReference type="EMBL" id="JAERRH010000008">
    <property type="protein sequence ID" value="MBL1107374.1"/>
    <property type="molecule type" value="Genomic_DNA"/>
</dbReference>
<gene>
    <name evidence="1" type="ORF">JK361_22670</name>
</gene>